<accession>A0A7G9THC1</accession>
<dbReference type="Proteomes" id="UP000515838">
    <property type="component" value="Chromosome"/>
</dbReference>
<name>A0A7G9THC1_PSEMX</name>
<dbReference type="GeneID" id="81471084"/>
<protein>
    <submittedName>
        <fullName evidence="1">Uncharacterized protein</fullName>
    </submittedName>
</protein>
<reference evidence="1 2" key="1">
    <citation type="submission" date="2020-08" db="EMBL/GenBank/DDBJ databases">
        <title>Streptomycin Non-resistant strain, P. mexicana.</title>
        <authorList>
            <person name="Ganesh-Kumar S."/>
            <person name="Zhe T."/>
            <person name="Yu Z."/>
            <person name="Min Y."/>
        </authorList>
    </citation>
    <scope>NUCLEOTIDE SEQUENCE [LARGE SCALE GENOMIC DNA]</scope>
    <source>
        <strain evidence="1 2">GTZY2</strain>
    </source>
</reference>
<evidence type="ECO:0000313" key="1">
    <source>
        <dbReference type="EMBL" id="QNN79496.1"/>
    </source>
</evidence>
<dbReference type="EMBL" id="CP060731">
    <property type="protein sequence ID" value="QNN79496.1"/>
    <property type="molecule type" value="Genomic_DNA"/>
</dbReference>
<organism evidence="1 2">
    <name type="scientific">Pseudoxanthomonas mexicana</name>
    <dbReference type="NCBI Taxonomy" id="128785"/>
    <lineage>
        <taxon>Bacteria</taxon>
        <taxon>Pseudomonadati</taxon>
        <taxon>Pseudomonadota</taxon>
        <taxon>Gammaproteobacteria</taxon>
        <taxon>Lysobacterales</taxon>
        <taxon>Lysobacteraceae</taxon>
        <taxon>Pseudoxanthomonas</taxon>
    </lineage>
</organism>
<evidence type="ECO:0000313" key="2">
    <source>
        <dbReference type="Proteomes" id="UP000515838"/>
    </source>
</evidence>
<dbReference type="RefSeq" id="WP_187574572.1">
    <property type="nucleotide sequence ID" value="NZ_CP060731.1"/>
</dbReference>
<proteinExistence type="predicted"/>
<dbReference type="AlphaFoldDB" id="A0A7G9THC1"/>
<gene>
    <name evidence="1" type="ORF">IAE60_08895</name>
</gene>
<sequence length="64" mass="6321">MLAIVLSLLAVAIALMVVFIAVQAKNKGTRAAEGASESATYPALATHREAGCASDADGCDGGGD</sequence>